<name>A0ABP1DYD8_9APHY</name>
<keyword evidence="2" id="KW-1185">Reference proteome</keyword>
<accession>A0ABP1DYD8</accession>
<dbReference type="SUPFAM" id="SSF52058">
    <property type="entry name" value="L domain-like"/>
    <property type="match status" value="1"/>
</dbReference>
<evidence type="ECO:0008006" key="3">
    <source>
        <dbReference type="Google" id="ProtNLM"/>
    </source>
</evidence>
<sequence>MQYNRLMDSTEETGVGDSFLPNFFHRTNSGFSSTNRVKVCSVQNEGRWFTEMAGRSPQLLKKTEKFLKHDILLRRDFISTSPSPAADAPLDVVIHAKRQQNSLQPVAKLPAEILCDIFVFCVSNAEEDEHDSHSTCWPNGYTWISVTHVCHYWRAVALKSPGLWAVIPASTTGFDFTLEILRRSQRMPLDVEINTDMQNWRLNLGIIQQEAQRIRGLVLLFEPDTPIPPLTVEELPHLRSLHARVNGNSTRELPGFLDHGQFPDLVQLNLWNIRIFMTHPIFSPRLTQLSLCGIREPDRVSVDEVLRSLHNMPLLEDIRLAYIFDSRPAMAPSRTITLSNLKALLIVDSPSPVVEIFEHIIYPPHASIQINVDITSEIFTFNAIVFGRRLAAHMQHLMHLNPLHTFVAGTIRQENCQVDKHSIMGTAFIFDGAPGSPNASGNSGKQLLSSVYTFSLALVVPHSCLKSPHVTRNLAACFAELPLTNLRSFDMERVKAWNHLEDVWIPVLRMMDKVYELAAVEDCVRHLPTILDYREEEVEEGFVTSRRPLLKNLVRLRLEETYIDKGLLSKLCYSFHDRRIGGWPLQSFSIKNCHVRDKDLETLALAMTERNGKQEVFQYQTGNGIECVIHDLGNW</sequence>
<dbReference type="Proteomes" id="UP001497453">
    <property type="component" value="Chromosome 6"/>
</dbReference>
<evidence type="ECO:0000313" key="1">
    <source>
        <dbReference type="EMBL" id="CAL1712034.1"/>
    </source>
</evidence>
<gene>
    <name evidence="1" type="ORF">GFSPODELE1_LOCUS8629</name>
</gene>
<dbReference type="EMBL" id="OZ037949">
    <property type="protein sequence ID" value="CAL1712034.1"/>
    <property type="molecule type" value="Genomic_DNA"/>
</dbReference>
<organism evidence="1 2">
    <name type="scientific">Somion occarium</name>
    <dbReference type="NCBI Taxonomy" id="3059160"/>
    <lineage>
        <taxon>Eukaryota</taxon>
        <taxon>Fungi</taxon>
        <taxon>Dikarya</taxon>
        <taxon>Basidiomycota</taxon>
        <taxon>Agaricomycotina</taxon>
        <taxon>Agaricomycetes</taxon>
        <taxon>Polyporales</taxon>
        <taxon>Cerrenaceae</taxon>
        <taxon>Somion</taxon>
    </lineage>
</organism>
<reference evidence="2" key="1">
    <citation type="submission" date="2024-04" db="EMBL/GenBank/DDBJ databases">
        <authorList>
            <person name="Shaw F."/>
            <person name="Minotto A."/>
        </authorList>
    </citation>
    <scope>NUCLEOTIDE SEQUENCE [LARGE SCALE GENOMIC DNA]</scope>
</reference>
<protein>
    <recommendedName>
        <fullName evidence="3">F-box domain-containing protein</fullName>
    </recommendedName>
</protein>
<evidence type="ECO:0000313" key="2">
    <source>
        <dbReference type="Proteomes" id="UP001497453"/>
    </source>
</evidence>
<dbReference type="Gene3D" id="1.20.1280.50">
    <property type="match status" value="1"/>
</dbReference>
<proteinExistence type="predicted"/>